<dbReference type="NCBIfam" id="TIGR00933">
    <property type="entry name" value="2a38"/>
    <property type="match status" value="1"/>
</dbReference>
<keyword evidence="5 10" id="KW-0812">Transmembrane</keyword>
<keyword evidence="12" id="KW-1185">Reference proteome</keyword>
<evidence type="ECO:0000313" key="11">
    <source>
        <dbReference type="EMBL" id="OPA75790.1"/>
    </source>
</evidence>
<dbReference type="EMBL" id="MSZX01000008">
    <property type="protein sequence ID" value="OPA75790.1"/>
    <property type="molecule type" value="Genomic_DNA"/>
</dbReference>
<sequence>MKKQIRKKLHLTPARTLTLGFVILICIGTYLLKLPFAIRPGVPELAWIDALFTATSATCVTGLVVVDTLTTYSTFGQVVIMLLVQIGGLGFMTFATVFALMMRKRISLRERLLLQEAMNANSMEGIVRLIRKVILFSMLIEAAAATIFTVHWAVHIPLGRAAYLAVFHAISLFNNGGFDLFGDFSSFQTFVNDPVFNITSIIIILAGGLGFVVLAELFDYKNMRRLSLHTKVVLATNGILWVVGGIIILMLEYTNPHSLGVLDLPGKIYASFFQSIGARSAGTSTVDIGALRQVTQFMMIILMFIGAAPGSTGGGIKVTTFAILLVSALAMLRGKEDVEMFRYRLTKDLILKALTITFIALSVVISVSMMLAMTEEDSFIAILFETTSAVGTVGYSMGLTPELTLFGKMVLCVTMLIGRLGPMTLAFALGARNIKRGYRHPEGKMMIG</sequence>
<organism evidence="11 12">
    <name type="scientific">Paenibacillus selenitireducens</name>
    <dbReference type="NCBI Taxonomy" id="1324314"/>
    <lineage>
        <taxon>Bacteria</taxon>
        <taxon>Bacillati</taxon>
        <taxon>Bacillota</taxon>
        <taxon>Bacilli</taxon>
        <taxon>Bacillales</taxon>
        <taxon>Paenibacillaceae</taxon>
        <taxon>Paenibacillus</taxon>
    </lineage>
</organism>
<feature type="transmembrane region" description="Helical" evidence="10">
    <location>
        <begin position="12"/>
        <end position="33"/>
    </location>
</feature>
<dbReference type="InterPro" id="IPR003445">
    <property type="entry name" value="Cat_transpt"/>
</dbReference>
<feature type="transmembrane region" description="Helical" evidence="10">
    <location>
        <begin position="299"/>
        <end position="332"/>
    </location>
</feature>
<comment type="caution">
    <text evidence="11">The sequence shown here is derived from an EMBL/GenBank/DDBJ whole genome shotgun (WGS) entry which is preliminary data.</text>
</comment>
<evidence type="ECO:0000256" key="3">
    <source>
        <dbReference type="ARBA" id="ARBA00022475"/>
    </source>
</evidence>
<feature type="transmembrane region" description="Helical" evidence="10">
    <location>
        <begin position="405"/>
        <end position="429"/>
    </location>
</feature>
<name>A0A1T2X7E6_9BACL</name>
<feature type="transmembrane region" description="Helical" evidence="10">
    <location>
        <begin position="353"/>
        <end position="373"/>
    </location>
</feature>
<keyword evidence="4" id="KW-0633">Potassium transport</keyword>
<evidence type="ECO:0000256" key="1">
    <source>
        <dbReference type="ARBA" id="ARBA00004651"/>
    </source>
</evidence>
<keyword evidence="2" id="KW-0813">Transport</keyword>
<keyword evidence="6" id="KW-0630">Potassium</keyword>
<dbReference type="Pfam" id="PF02386">
    <property type="entry name" value="TrkH"/>
    <property type="match status" value="1"/>
</dbReference>
<dbReference type="AlphaFoldDB" id="A0A1T2X7E6"/>
<keyword evidence="8" id="KW-0406">Ion transport</keyword>
<dbReference type="GO" id="GO:0005886">
    <property type="term" value="C:plasma membrane"/>
    <property type="evidence" value="ECO:0007669"/>
    <property type="project" value="UniProtKB-SubCell"/>
</dbReference>
<evidence type="ECO:0000256" key="5">
    <source>
        <dbReference type="ARBA" id="ARBA00022692"/>
    </source>
</evidence>
<dbReference type="PANTHER" id="PTHR32024:SF1">
    <property type="entry name" value="KTR SYSTEM POTASSIUM UPTAKE PROTEIN B"/>
    <property type="match status" value="1"/>
</dbReference>
<feature type="transmembrane region" description="Helical" evidence="10">
    <location>
        <begin position="78"/>
        <end position="102"/>
    </location>
</feature>
<protein>
    <submittedName>
        <fullName evidence="11">Trk family potassium uptake protein</fullName>
    </submittedName>
</protein>
<dbReference type="RefSeq" id="WP_078501125.1">
    <property type="nucleotide sequence ID" value="NZ_MSZX01000008.1"/>
</dbReference>
<feature type="transmembrane region" description="Helical" evidence="10">
    <location>
        <begin position="198"/>
        <end position="220"/>
    </location>
</feature>
<evidence type="ECO:0000256" key="8">
    <source>
        <dbReference type="ARBA" id="ARBA00023065"/>
    </source>
</evidence>
<dbReference type="PANTHER" id="PTHR32024">
    <property type="entry name" value="TRK SYSTEM POTASSIUM UPTAKE PROTEIN TRKG-RELATED"/>
    <property type="match status" value="1"/>
</dbReference>
<evidence type="ECO:0000256" key="9">
    <source>
        <dbReference type="ARBA" id="ARBA00023136"/>
    </source>
</evidence>
<dbReference type="GO" id="GO:0015379">
    <property type="term" value="F:potassium:chloride symporter activity"/>
    <property type="evidence" value="ECO:0007669"/>
    <property type="project" value="InterPro"/>
</dbReference>
<evidence type="ECO:0000256" key="2">
    <source>
        <dbReference type="ARBA" id="ARBA00022448"/>
    </source>
</evidence>
<evidence type="ECO:0000313" key="12">
    <source>
        <dbReference type="Proteomes" id="UP000190188"/>
    </source>
</evidence>
<accession>A0A1T2X7E6</accession>
<evidence type="ECO:0000256" key="7">
    <source>
        <dbReference type="ARBA" id="ARBA00022989"/>
    </source>
</evidence>
<evidence type="ECO:0000256" key="10">
    <source>
        <dbReference type="SAM" id="Phobius"/>
    </source>
</evidence>
<dbReference type="STRING" id="1324314.BVG16_20915"/>
<keyword evidence="3" id="KW-1003">Cell membrane</keyword>
<dbReference type="Proteomes" id="UP000190188">
    <property type="component" value="Unassembled WGS sequence"/>
</dbReference>
<keyword evidence="7 10" id="KW-1133">Transmembrane helix</keyword>
<evidence type="ECO:0000256" key="4">
    <source>
        <dbReference type="ARBA" id="ARBA00022538"/>
    </source>
</evidence>
<comment type="subcellular location">
    <subcellularLocation>
        <location evidence="1">Cell membrane</location>
        <topology evidence="1">Multi-pass membrane protein</topology>
    </subcellularLocation>
</comment>
<reference evidence="11 12" key="1">
    <citation type="submission" date="2017-01" db="EMBL/GenBank/DDBJ databases">
        <title>Genome analysis of Paenibacillus selenitrireducens ES3-24.</title>
        <authorList>
            <person name="Xu D."/>
            <person name="Yao R."/>
            <person name="Zheng S."/>
        </authorList>
    </citation>
    <scope>NUCLEOTIDE SEQUENCE [LARGE SCALE GENOMIC DNA]</scope>
    <source>
        <strain evidence="11 12">ES3-24</strain>
    </source>
</reference>
<proteinExistence type="predicted"/>
<dbReference type="InterPro" id="IPR004772">
    <property type="entry name" value="TrkH"/>
</dbReference>
<feature type="transmembrane region" description="Helical" evidence="10">
    <location>
        <begin position="133"/>
        <end position="154"/>
    </location>
</feature>
<keyword evidence="9 10" id="KW-0472">Membrane</keyword>
<gene>
    <name evidence="11" type="ORF">BVG16_20915</name>
</gene>
<evidence type="ECO:0000256" key="6">
    <source>
        <dbReference type="ARBA" id="ARBA00022958"/>
    </source>
</evidence>
<feature type="transmembrane region" description="Helical" evidence="10">
    <location>
        <begin position="232"/>
        <end position="251"/>
    </location>
</feature>